<comment type="caution">
    <text evidence="1">The sequence shown here is derived from an EMBL/GenBank/DDBJ whole genome shotgun (WGS) entry which is preliminary data.</text>
</comment>
<accession>A0A4Y9ZUH3</accession>
<sequence>MSRTLEPFVVHPAVPQREGIVIQTYADVRRYGVPINWTFGQPEKTCIDPEEFLREALNDPDLFENNMSRTEREDLVRTITHDVRHNFDLVVDGAHPVAGDPSVRYTFVDCGPGQAWLVLRWWSGRELGYYFDLVNLENRSVLCPPSDLTIEVHMEGAKFDLLTVEEATRRARNVKDLGGTGEERYVVPDGSKLVFSRLY</sequence>
<gene>
    <name evidence="1" type="ORF">EWM64_g6118</name>
</gene>
<protein>
    <submittedName>
        <fullName evidence="1">Uncharacterized protein</fullName>
    </submittedName>
</protein>
<organism evidence="1 2">
    <name type="scientific">Hericium alpestre</name>
    <dbReference type="NCBI Taxonomy" id="135208"/>
    <lineage>
        <taxon>Eukaryota</taxon>
        <taxon>Fungi</taxon>
        <taxon>Dikarya</taxon>
        <taxon>Basidiomycota</taxon>
        <taxon>Agaricomycotina</taxon>
        <taxon>Agaricomycetes</taxon>
        <taxon>Russulales</taxon>
        <taxon>Hericiaceae</taxon>
        <taxon>Hericium</taxon>
    </lineage>
</organism>
<reference evidence="1 2" key="1">
    <citation type="submission" date="2019-02" db="EMBL/GenBank/DDBJ databases">
        <title>Genome sequencing of the rare red list fungi Hericium alpestre (H. flagellum).</title>
        <authorList>
            <person name="Buettner E."/>
            <person name="Kellner H."/>
        </authorList>
    </citation>
    <scope>NUCLEOTIDE SEQUENCE [LARGE SCALE GENOMIC DNA]</scope>
    <source>
        <strain evidence="1 2">DSM 108284</strain>
    </source>
</reference>
<dbReference type="AlphaFoldDB" id="A0A4Y9ZUH3"/>
<dbReference type="Proteomes" id="UP000298061">
    <property type="component" value="Unassembled WGS sequence"/>
</dbReference>
<dbReference type="EMBL" id="SFCI01000799">
    <property type="protein sequence ID" value="TFY77894.1"/>
    <property type="molecule type" value="Genomic_DNA"/>
</dbReference>
<name>A0A4Y9ZUH3_9AGAM</name>
<evidence type="ECO:0000313" key="2">
    <source>
        <dbReference type="Proteomes" id="UP000298061"/>
    </source>
</evidence>
<proteinExistence type="predicted"/>
<dbReference type="OrthoDB" id="10379363at2759"/>
<evidence type="ECO:0000313" key="1">
    <source>
        <dbReference type="EMBL" id="TFY77894.1"/>
    </source>
</evidence>
<keyword evidence="2" id="KW-1185">Reference proteome</keyword>